<name>A0AAV2QY44_MEGNR</name>
<gene>
    <name evidence="2" type="ORF">MNOR_LOCUS17504</name>
</gene>
<keyword evidence="1" id="KW-0812">Transmembrane</keyword>
<evidence type="ECO:0000256" key="1">
    <source>
        <dbReference type="SAM" id="Phobius"/>
    </source>
</evidence>
<dbReference type="Proteomes" id="UP001497623">
    <property type="component" value="Unassembled WGS sequence"/>
</dbReference>
<organism evidence="2 3">
    <name type="scientific">Meganyctiphanes norvegica</name>
    <name type="common">Northern krill</name>
    <name type="synonym">Thysanopoda norvegica</name>
    <dbReference type="NCBI Taxonomy" id="48144"/>
    <lineage>
        <taxon>Eukaryota</taxon>
        <taxon>Metazoa</taxon>
        <taxon>Ecdysozoa</taxon>
        <taxon>Arthropoda</taxon>
        <taxon>Crustacea</taxon>
        <taxon>Multicrustacea</taxon>
        <taxon>Malacostraca</taxon>
        <taxon>Eumalacostraca</taxon>
        <taxon>Eucarida</taxon>
        <taxon>Euphausiacea</taxon>
        <taxon>Euphausiidae</taxon>
        <taxon>Meganyctiphanes</taxon>
    </lineage>
</organism>
<keyword evidence="1" id="KW-0472">Membrane</keyword>
<keyword evidence="3" id="KW-1185">Reference proteome</keyword>
<sequence length="159" mass="16837">ADGSYPNWFGVMVLVIITLIVLSIIISGVIIALVCVGTLTTGKCCPSVCFGCTGLMPLLIMCPVMLVVVSSFSAALNIYSLLTLMLVTAIGLVIGLVYACKWRTSVLKATSNSHPTTTDGATYDNATGRSSPPHIYETVDFDNATGRSSPQHVYETVDL</sequence>
<protein>
    <submittedName>
        <fullName evidence="2">Uncharacterized protein</fullName>
    </submittedName>
</protein>
<feature type="transmembrane region" description="Helical" evidence="1">
    <location>
        <begin position="12"/>
        <end position="36"/>
    </location>
</feature>
<evidence type="ECO:0000313" key="3">
    <source>
        <dbReference type="Proteomes" id="UP001497623"/>
    </source>
</evidence>
<feature type="transmembrane region" description="Helical" evidence="1">
    <location>
        <begin position="78"/>
        <end position="99"/>
    </location>
</feature>
<accession>A0AAV2QY44</accession>
<dbReference type="EMBL" id="CAXKWB010012063">
    <property type="protein sequence ID" value="CAL4103208.1"/>
    <property type="molecule type" value="Genomic_DNA"/>
</dbReference>
<evidence type="ECO:0000313" key="2">
    <source>
        <dbReference type="EMBL" id="CAL4103208.1"/>
    </source>
</evidence>
<dbReference type="AlphaFoldDB" id="A0AAV2QY44"/>
<keyword evidence="1" id="KW-1133">Transmembrane helix</keyword>
<reference evidence="2 3" key="1">
    <citation type="submission" date="2024-05" db="EMBL/GenBank/DDBJ databases">
        <authorList>
            <person name="Wallberg A."/>
        </authorList>
    </citation>
    <scope>NUCLEOTIDE SEQUENCE [LARGE SCALE GENOMIC DNA]</scope>
</reference>
<proteinExistence type="predicted"/>
<comment type="caution">
    <text evidence="2">The sequence shown here is derived from an EMBL/GenBank/DDBJ whole genome shotgun (WGS) entry which is preliminary data.</text>
</comment>
<feature type="transmembrane region" description="Helical" evidence="1">
    <location>
        <begin position="48"/>
        <end position="72"/>
    </location>
</feature>
<feature type="non-terminal residue" evidence="2">
    <location>
        <position position="1"/>
    </location>
</feature>